<comment type="caution">
    <text evidence="1">The sequence shown here is derived from an EMBL/GenBank/DDBJ whole genome shotgun (WGS) entry which is preliminary data.</text>
</comment>
<organism evidence="1 2">
    <name type="scientific">Succinivibrio faecicola</name>
    <dbReference type="NCBI Taxonomy" id="2820300"/>
    <lineage>
        <taxon>Bacteria</taxon>
        <taxon>Pseudomonadati</taxon>
        <taxon>Pseudomonadota</taxon>
        <taxon>Gammaproteobacteria</taxon>
        <taxon>Aeromonadales</taxon>
        <taxon>Succinivibrionaceae</taxon>
        <taxon>Succinivibrio</taxon>
    </lineage>
</organism>
<gene>
    <name evidence="1" type="ORF">J5V48_05015</name>
</gene>
<sequence>MTPEENFDKKDAQFLQRIIELNFNDPRCQTAIKYCFSVIASVVIMARIAGNNNS</sequence>
<evidence type="ECO:0000313" key="1">
    <source>
        <dbReference type="EMBL" id="MBW7570252.1"/>
    </source>
</evidence>
<name>A0ABS7DG26_9GAMM</name>
<dbReference type="RefSeq" id="WP_219937474.1">
    <property type="nucleotide sequence ID" value="NZ_JAGFNY010000013.1"/>
</dbReference>
<dbReference type="EMBL" id="JAGFNY010000013">
    <property type="protein sequence ID" value="MBW7570252.1"/>
    <property type="molecule type" value="Genomic_DNA"/>
</dbReference>
<reference evidence="1 2" key="1">
    <citation type="submission" date="2021-03" db="EMBL/GenBank/DDBJ databases">
        <title>Succinivibrio sp. nov. isolated from feces of cow.</title>
        <authorList>
            <person name="Choi J.-Y."/>
        </authorList>
    </citation>
    <scope>NUCLEOTIDE SEQUENCE [LARGE SCALE GENOMIC DNA]</scope>
    <source>
        <strain evidence="1 2">AGMB01872</strain>
    </source>
</reference>
<proteinExistence type="predicted"/>
<protein>
    <submittedName>
        <fullName evidence="1">Uncharacterized protein</fullName>
    </submittedName>
</protein>
<keyword evidence="2" id="KW-1185">Reference proteome</keyword>
<accession>A0ABS7DG26</accession>
<evidence type="ECO:0000313" key="2">
    <source>
        <dbReference type="Proteomes" id="UP000731465"/>
    </source>
</evidence>
<dbReference type="Proteomes" id="UP000731465">
    <property type="component" value="Unassembled WGS sequence"/>
</dbReference>